<dbReference type="EMBL" id="JALJYF010000002">
    <property type="protein sequence ID" value="MCP1727710.1"/>
    <property type="molecule type" value="Genomic_DNA"/>
</dbReference>
<name>A0ABT1G8T9_9GAMM</name>
<evidence type="ECO:0000313" key="3">
    <source>
        <dbReference type="Proteomes" id="UP001523550"/>
    </source>
</evidence>
<proteinExistence type="predicted"/>
<dbReference type="Proteomes" id="UP001523550">
    <property type="component" value="Unassembled WGS sequence"/>
</dbReference>
<keyword evidence="3" id="KW-1185">Reference proteome</keyword>
<evidence type="ECO:0000256" key="1">
    <source>
        <dbReference type="SAM" id="Phobius"/>
    </source>
</evidence>
<keyword evidence="1" id="KW-0812">Transmembrane</keyword>
<organism evidence="2 3">
    <name type="scientific">Natronospira proteinivora</name>
    <dbReference type="NCBI Taxonomy" id="1807133"/>
    <lineage>
        <taxon>Bacteria</taxon>
        <taxon>Pseudomonadati</taxon>
        <taxon>Pseudomonadota</taxon>
        <taxon>Gammaproteobacteria</taxon>
        <taxon>Natronospirales</taxon>
        <taxon>Natronospiraceae</taxon>
        <taxon>Natronospira</taxon>
    </lineage>
</organism>
<keyword evidence="1" id="KW-1133">Transmembrane helix</keyword>
<evidence type="ECO:0008006" key="4">
    <source>
        <dbReference type="Google" id="ProtNLM"/>
    </source>
</evidence>
<keyword evidence="1" id="KW-0472">Membrane</keyword>
<protein>
    <recommendedName>
        <fullName evidence="4">Polyketide cyclase/dehydrase/lipid transport protein</fullName>
    </recommendedName>
</protein>
<dbReference type="SUPFAM" id="SSF55961">
    <property type="entry name" value="Bet v1-like"/>
    <property type="match status" value="1"/>
</dbReference>
<gene>
    <name evidence="2" type="ORF">J2T60_001710</name>
</gene>
<comment type="caution">
    <text evidence="2">The sequence shown here is derived from an EMBL/GenBank/DDBJ whole genome shotgun (WGS) entry which is preliminary data.</text>
</comment>
<sequence length="185" mass="20928">MSILQKALATVAVVIMVLAGLFLIVGAVLPDSRVGEAMEESCHPLERVYPSFREPEALAAWFFPDSMDEVSILDDGVRWRDGERWLRVDVTDSRMESFVHYEVAQEGRFSMPVKVRMQALENGGSRLDIRADASAETVFGRWFLVLPDLLQWLGLPNQNLDEAMKRISDQALEHLDNDYGPCRSD</sequence>
<dbReference type="InterPro" id="IPR023393">
    <property type="entry name" value="START-like_dom_sf"/>
</dbReference>
<evidence type="ECO:0000313" key="2">
    <source>
        <dbReference type="EMBL" id="MCP1727710.1"/>
    </source>
</evidence>
<reference evidence="2 3" key="1">
    <citation type="submission" date="2022-03" db="EMBL/GenBank/DDBJ databases">
        <title>Genomic Encyclopedia of Type Strains, Phase III (KMG-III): the genomes of soil and plant-associated and newly described type strains.</title>
        <authorList>
            <person name="Whitman W."/>
        </authorList>
    </citation>
    <scope>NUCLEOTIDE SEQUENCE [LARGE SCALE GENOMIC DNA]</scope>
    <source>
        <strain evidence="2 3">BSker1</strain>
    </source>
</reference>
<dbReference type="Gene3D" id="3.30.530.20">
    <property type="match status" value="1"/>
</dbReference>
<dbReference type="RefSeq" id="WP_253448365.1">
    <property type="nucleotide sequence ID" value="NZ_JALJYF010000002.1"/>
</dbReference>
<accession>A0ABT1G8T9</accession>
<feature type="transmembrane region" description="Helical" evidence="1">
    <location>
        <begin position="7"/>
        <end position="29"/>
    </location>
</feature>